<keyword evidence="2" id="KW-0472">Membrane</keyword>
<organism evidence="3 4">
    <name type="scientific">Alteromonas ponticola</name>
    <dbReference type="NCBI Taxonomy" id="2720613"/>
    <lineage>
        <taxon>Bacteria</taxon>
        <taxon>Pseudomonadati</taxon>
        <taxon>Pseudomonadota</taxon>
        <taxon>Gammaproteobacteria</taxon>
        <taxon>Alteromonadales</taxon>
        <taxon>Alteromonadaceae</taxon>
        <taxon>Alteromonas/Salinimonas group</taxon>
        <taxon>Alteromonas</taxon>
    </lineage>
</organism>
<sequence>MAYDFGSATLGIKNPFKAEGRFRVITGAILIGAGVFPLMQVATAVQQGSVLGYIYAVLGFILIADGARHLGRGLLQLFRYFVGRSVPSSLAFNHSPSERDVAQQEKDNNTLLYDSQDLFSMLMGRKNITFAEPVGWMARLLHSLSPNLTFLPYPLRHLAQEMGSLIINFVAGLILFAVVWFVVSSGLAGKVAQQITLPIMALALLIFFMVTWRNTANRIHNEGNQSLHSTGGLSFGILLALSILVPVVTGYFFDHIFAADLQTVEEINRHLLTFSVWSNLALLLGACIVVMMGIMPNLYTRLKKATPKTEVSEYRDNLQESIHPNEVFINVENIILTNRRYKEIPNRVYQNFDPKLKAEAVDKGAFFGELIIETQPALADSEPCYNNGFRYLTSFLAQLCVLTGFALFAMFLLNIGAAIEYFQAQDRLPAMKEMTPGINIINDAKFYFFGWLTFYLAGKILNRASHLFWGEMQFSSLLMFMKTEGTFTESKVSTGMSIHDSTRSENTVVRSSITPWIIISRITSSIFATSGRSNLESPRFIMNMSRDDTELGKIVAELKAFLKGRESIASITSEADLRNASTIHQVNQQTRALDGETSTAKEKLTVKEDEQAAGYLRNNPTSADDSNTEENK</sequence>
<feature type="transmembrane region" description="Helical" evidence="2">
    <location>
        <begin position="22"/>
        <end position="44"/>
    </location>
</feature>
<feature type="transmembrane region" description="Helical" evidence="2">
    <location>
        <begin position="50"/>
        <end position="70"/>
    </location>
</feature>
<reference evidence="3 4" key="1">
    <citation type="submission" date="2020-03" db="EMBL/GenBank/DDBJ databases">
        <title>Alteromonas ponticola sp. nov., isolated from seawater.</title>
        <authorList>
            <person name="Yoon J.-H."/>
            <person name="Kim Y.-O."/>
        </authorList>
    </citation>
    <scope>NUCLEOTIDE SEQUENCE [LARGE SCALE GENOMIC DNA]</scope>
    <source>
        <strain evidence="3 4">MYP5</strain>
    </source>
</reference>
<feature type="transmembrane region" description="Helical" evidence="2">
    <location>
        <begin position="195"/>
        <end position="212"/>
    </location>
</feature>
<keyword evidence="2" id="KW-1133">Transmembrane helix</keyword>
<feature type="compositionally biased region" description="Basic and acidic residues" evidence="1">
    <location>
        <begin position="599"/>
        <end position="610"/>
    </location>
</feature>
<feature type="transmembrane region" description="Helical" evidence="2">
    <location>
        <begin position="165"/>
        <end position="183"/>
    </location>
</feature>
<dbReference type="Proteomes" id="UP000709336">
    <property type="component" value="Unassembled WGS sequence"/>
</dbReference>
<proteinExistence type="predicted"/>
<accession>A0ABX1R1H3</accession>
<comment type="caution">
    <text evidence="3">The sequence shown here is derived from an EMBL/GenBank/DDBJ whole genome shotgun (WGS) entry which is preliminary data.</text>
</comment>
<keyword evidence="2" id="KW-0812">Transmembrane</keyword>
<feature type="transmembrane region" description="Helical" evidence="2">
    <location>
        <begin position="399"/>
        <end position="424"/>
    </location>
</feature>
<feature type="region of interest" description="Disordered" evidence="1">
    <location>
        <begin position="589"/>
        <end position="632"/>
    </location>
</feature>
<evidence type="ECO:0000313" key="3">
    <source>
        <dbReference type="EMBL" id="NMH60314.1"/>
    </source>
</evidence>
<dbReference type="EMBL" id="JAATNW010000005">
    <property type="protein sequence ID" value="NMH60314.1"/>
    <property type="molecule type" value="Genomic_DNA"/>
</dbReference>
<name>A0ABX1R1H3_9ALTE</name>
<keyword evidence="4" id="KW-1185">Reference proteome</keyword>
<evidence type="ECO:0000256" key="2">
    <source>
        <dbReference type="SAM" id="Phobius"/>
    </source>
</evidence>
<feature type="transmembrane region" description="Helical" evidence="2">
    <location>
        <begin position="273"/>
        <end position="294"/>
    </location>
</feature>
<gene>
    <name evidence="3" type="ORF">HCJ96_09815</name>
</gene>
<evidence type="ECO:0000256" key="1">
    <source>
        <dbReference type="SAM" id="MobiDB-lite"/>
    </source>
</evidence>
<evidence type="ECO:0000313" key="4">
    <source>
        <dbReference type="Proteomes" id="UP000709336"/>
    </source>
</evidence>
<protein>
    <submittedName>
        <fullName evidence="3">Uncharacterized protein</fullName>
    </submittedName>
</protein>
<dbReference type="RefSeq" id="WP_169210878.1">
    <property type="nucleotide sequence ID" value="NZ_JAATNW010000005.1"/>
</dbReference>
<feature type="transmembrane region" description="Helical" evidence="2">
    <location>
        <begin position="233"/>
        <end position="253"/>
    </location>
</feature>